<dbReference type="EMBL" id="JACBAE010001351">
    <property type="protein sequence ID" value="KAF7162653.1"/>
    <property type="molecule type" value="Genomic_DNA"/>
</dbReference>
<evidence type="ECO:0000259" key="2">
    <source>
        <dbReference type="Pfam" id="PF13472"/>
    </source>
</evidence>
<dbReference type="FunFam" id="3.40.50.1110:FF:000019">
    <property type="entry name" value="GDSL Lipase/Acylhydrolase family protein"/>
    <property type="match status" value="1"/>
</dbReference>
<dbReference type="AlphaFoldDB" id="A0A8H6PXM3"/>
<dbReference type="InterPro" id="IPR036514">
    <property type="entry name" value="SGNH_hydro_sf"/>
</dbReference>
<feature type="compositionally biased region" description="Low complexity" evidence="1">
    <location>
        <begin position="768"/>
        <end position="786"/>
    </location>
</feature>
<dbReference type="PANTHER" id="PTHR14209:SF19">
    <property type="entry name" value="ISOAMYL ACETATE-HYDROLYZING ESTERASE 1 HOMOLOG"/>
    <property type="match status" value="1"/>
</dbReference>
<proteinExistence type="predicted"/>
<evidence type="ECO:0000313" key="3">
    <source>
        <dbReference type="EMBL" id="KAF7162653.1"/>
    </source>
</evidence>
<feature type="compositionally biased region" description="Basic and acidic residues" evidence="1">
    <location>
        <begin position="423"/>
        <end position="434"/>
    </location>
</feature>
<feature type="compositionally biased region" description="Low complexity" evidence="1">
    <location>
        <begin position="670"/>
        <end position="679"/>
    </location>
</feature>
<feature type="compositionally biased region" description="Basic and acidic residues" evidence="1">
    <location>
        <begin position="640"/>
        <end position="654"/>
    </location>
</feature>
<dbReference type="Proteomes" id="UP000654922">
    <property type="component" value="Unassembled WGS sequence"/>
</dbReference>
<gene>
    <name evidence="3" type="ORF">CNMCM5623_007878</name>
</gene>
<dbReference type="InterPro" id="IPR045136">
    <property type="entry name" value="Iah1-like"/>
</dbReference>
<feature type="region of interest" description="Disordered" evidence="1">
    <location>
        <begin position="640"/>
        <end position="832"/>
    </location>
</feature>
<feature type="compositionally biased region" description="Polar residues" evidence="1">
    <location>
        <begin position="435"/>
        <end position="448"/>
    </location>
</feature>
<dbReference type="CDD" id="cd01838">
    <property type="entry name" value="Isoamyl_acetate_hydrolase_like"/>
    <property type="match status" value="1"/>
</dbReference>
<organism evidence="3 4">
    <name type="scientific">Aspergillus felis</name>
    <dbReference type="NCBI Taxonomy" id="1287682"/>
    <lineage>
        <taxon>Eukaryota</taxon>
        <taxon>Fungi</taxon>
        <taxon>Dikarya</taxon>
        <taxon>Ascomycota</taxon>
        <taxon>Pezizomycotina</taxon>
        <taxon>Eurotiomycetes</taxon>
        <taxon>Eurotiomycetidae</taxon>
        <taxon>Eurotiales</taxon>
        <taxon>Aspergillaceae</taxon>
        <taxon>Aspergillus</taxon>
        <taxon>Aspergillus subgen. Fumigati</taxon>
    </lineage>
</organism>
<sequence>MSNGVAQSAEEALYKPYDQFVLFGDSITQMSSDQSMGFGFHAALQDAYSRRLDVINRGFGGYTTAHAVKVFPKFFPKPETATVRFMTIFFGANDAAVPGHYQHVPVETYKENLKKIIQHPATIAQNPRILILTPPPVNEYQLEEFDIAKDTPHPSRTVKQTKLYSEAAREVATSLGVAVVDLWTAFMTGAGWKEGEPLIGSRDAPNNEKLQRFFTDGLHLTGDGYRLISATQAVLQTVYEASAWASELVIGGFSLFFSALTVCRLSPLVEDLFIPVSICVDMDAQYPFASRDDIWRVFEELKELHAAQFEQAERIARLERRRDEDAKLRSVWGPLSPFPTSIGGTISTGVFLAFYAQGFDQGQHHGMANTMGLESEDEPRRGTSRANSVRFDESAIHGYYGQASRSTSELPLRTGSGMGSHPLTERSLSHRSDGRQSSSGHSLHSARTNSLGLETTSRIMGSSVGGSPVIPPPGLFLLGPVPCVIRCWLTTNFSNDSLLYAAACSGSYASTLGYPMVQKLGLEDLVTLEDGIRFIKLPMYLPEASLHQASSRPNSPVPQLPTLTIRFLVRDVAPNDHSIQIILGSDVLRSHNADILFSQDKIIMVDDERNKISIPLVRPEDDSVFKSLCTASDCSRLERSTRQAFEKGPTDVRSDSGVGIIGEPSRSRRSTSASTTARASTEEPDESRKTYSSGSHDVSPVTEAQEDPGKSTSTVDFQANEAAKPETAGVWSAWRRDTKMDPASSGTSKPSRGRTMKVLRPTKTSTRAPTASSGAGTDAGAASASPQPTSSRASPDESRTGKQWAPNPIGGASAFGWLNSPQPPKRVVTMPK</sequence>
<protein>
    <recommendedName>
        <fullName evidence="2">SGNH hydrolase-type esterase domain-containing protein</fullName>
    </recommendedName>
</protein>
<evidence type="ECO:0000256" key="1">
    <source>
        <dbReference type="SAM" id="MobiDB-lite"/>
    </source>
</evidence>
<evidence type="ECO:0000313" key="4">
    <source>
        <dbReference type="Proteomes" id="UP000654922"/>
    </source>
</evidence>
<feature type="region of interest" description="Disordered" evidence="1">
    <location>
        <begin position="402"/>
        <end position="448"/>
    </location>
</feature>
<dbReference type="PANTHER" id="PTHR14209">
    <property type="entry name" value="ISOAMYL ACETATE-HYDROLYZING ESTERASE 1"/>
    <property type="match status" value="1"/>
</dbReference>
<dbReference type="SUPFAM" id="SSF52266">
    <property type="entry name" value="SGNH hydrolase"/>
    <property type="match status" value="1"/>
</dbReference>
<comment type="caution">
    <text evidence="3">The sequence shown here is derived from an EMBL/GenBank/DDBJ whole genome shotgun (WGS) entry which is preliminary data.</text>
</comment>
<feature type="domain" description="SGNH hydrolase-type esterase" evidence="2">
    <location>
        <begin position="22"/>
        <end position="227"/>
    </location>
</feature>
<dbReference type="InterPro" id="IPR013830">
    <property type="entry name" value="SGNH_hydro"/>
</dbReference>
<dbReference type="Pfam" id="PF13472">
    <property type="entry name" value="Lipase_GDSL_2"/>
    <property type="match status" value="1"/>
</dbReference>
<reference evidence="3" key="1">
    <citation type="submission" date="2020-06" db="EMBL/GenBank/DDBJ databases">
        <title>Draft genome sequences of strains closely related to Aspergillus parafelis and Aspergillus hiratsukae.</title>
        <authorList>
            <person name="Dos Santos R.A.C."/>
            <person name="Rivero-Menendez O."/>
            <person name="Steenwyk J.L."/>
            <person name="Mead M.E."/>
            <person name="Goldman G.H."/>
            <person name="Alastruey-Izquierdo A."/>
            <person name="Rokas A."/>
        </authorList>
    </citation>
    <scope>NUCLEOTIDE SEQUENCE</scope>
    <source>
        <strain evidence="3">CNM-CM5623</strain>
    </source>
</reference>
<accession>A0A8H6PXM3</accession>
<feature type="region of interest" description="Disordered" evidence="1">
    <location>
        <begin position="366"/>
        <end position="388"/>
    </location>
</feature>
<name>A0A8H6PXM3_9EURO</name>
<dbReference type="Gene3D" id="3.40.50.1110">
    <property type="entry name" value="SGNH hydrolase"/>
    <property type="match status" value="1"/>
</dbReference>
<dbReference type="OrthoDB" id="5369841at2759"/>